<name>A0ABW0S4M1_9BURK</name>
<evidence type="ECO:0000256" key="3">
    <source>
        <dbReference type="ARBA" id="ARBA00022989"/>
    </source>
</evidence>
<evidence type="ECO:0000313" key="7">
    <source>
        <dbReference type="EMBL" id="MFC5550680.1"/>
    </source>
</evidence>
<evidence type="ECO:0000256" key="1">
    <source>
        <dbReference type="ARBA" id="ARBA00004141"/>
    </source>
</evidence>
<feature type="transmembrane region" description="Helical" evidence="5">
    <location>
        <begin position="37"/>
        <end position="57"/>
    </location>
</feature>
<proteinExistence type="predicted"/>
<comment type="subcellular location">
    <subcellularLocation>
        <location evidence="1">Membrane</location>
        <topology evidence="1">Multi-pass membrane protein</topology>
    </subcellularLocation>
</comment>
<feature type="transmembrane region" description="Helical" evidence="5">
    <location>
        <begin position="417"/>
        <end position="437"/>
    </location>
</feature>
<dbReference type="InterPro" id="IPR007016">
    <property type="entry name" value="O-antigen_ligase-rel_domated"/>
</dbReference>
<evidence type="ECO:0000256" key="2">
    <source>
        <dbReference type="ARBA" id="ARBA00022692"/>
    </source>
</evidence>
<accession>A0ABW0S4M1</accession>
<evidence type="ECO:0000256" key="4">
    <source>
        <dbReference type="ARBA" id="ARBA00023136"/>
    </source>
</evidence>
<dbReference type="InterPro" id="IPR051533">
    <property type="entry name" value="WaaL-like"/>
</dbReference>
<evidence type="ECO:0000313" key="8">
    <source>
        <dbReference type="Proteomes" id="UP001596086"/>
    </source>
</evidence>
<gene>
    <name evidence="7" type="ORF">ACFPO9_19350</name>
</gene>
<dbReference type="PANTHER" id="PTHR37422:SF13">
    <property type="entry name" value="LIPOPOLYSACCHARIDE BIOSYNTHESIS PROTEIN PA4999-RELATED"/>
    <property type="match status" value="1"/>
</dbReference>
<dbReference type="Pfam" id="PF04932">
    <property type="entry name" value="Wzy_C"/>
    <property type="match status" value="1"/>
</dbReference>
<feature type="transmembrane region" description="Helical" evidence="5">
    <location>
        <begin position="6"/>
        <end position="30"/>
    </location>
</feature>
<evidence type="ECO:0000256" key="5">
    <source>
        <dbReference type="SAM" id="Phobius"/>
    </source>
</evidence>
<reference evidence="8" key="1">
    <citation type="journal article" date="2019" name="Int. J. Syst. Evol. Microbiol.">
        <title>The Global Catalogue of Microorganisms (GCM) 10K type strain sequencing project: providing services to taxonomists for standard genome sequencing and annotation.</title>
        <authorList>
            <consortium name="The Broad Institute Genomics Platform"/>
            <consortium name="The Broad Institute Genome Sequencing Center for Infectious Disease"/>
            <person name="Wu L."/>
            <person name="Ma J."/>
        </authorList>
    </citation>
    <scope>NUCLEOTIDE SEQUENCE [LARGE SCALE GENOMIC DNA]</scope>
    <source>
        <strain evidence="8">CGMCC 4.5798</strain>
    </source>
</reference>
<feature type="transmembrane region" description="Helical" evidence="5">
    <location>
        <begin position="134"/>
        <end position="156"/>
    </location>
</feature>
<feature type="transmembrane region" description="Helical" evidence="5">
    <location>
        <begin position="238"/>
        <end position="257"/>
    </location>
</feature>
<feature type="domain" description="O-antigen ligase-related" evidence="6">
    <location>
        <begin position="247"/>
        <end position="395"/>
    </location>
</feature>
<dbReference type="EMBL" id="JBHSMZ010000015">
    <property type="protein sequence ID" value="MFC5550680.1"/>
    <property type="molecule type" value="Genomic_DNA"/>
</dbReference>
<dbReference type="RefSeq" id="WP_379773625.1">
    <property type="nucleotide sequence ID" value="NZ_JBHSMZ010000015.1"/>
</dbReference>
<feature type="transmembrane region" description="Helical" evidence="5">
    <location>
        <begin position="107"/>
        <end position="128"/>
    </location>
</feature>
<feature type="transmembrane region" description="Helical" evidence="5">
    <location>
        <begin position="77"/>
        <end position="95"/>
    </location>
</feature>
<feature type="transmembrane region" description="Helical" evidence="5">
    <location>
        <begin position="383"/>
        <end position="405"/>
    </location>
</feature>
<protein>
    <submittedName>
        <fullName evidence="7">O-antigen ligase family protein</fullName>
    </submittedName>
</protein>
<feature type="transmembrane region" description="Helical" evidence="5">
    <location>
        <begin position="207"/>
        <end position="231"/>
    </location>
</feature>
<dbReference type="PANTHER" id="PTHR37422">
    <property type="entry name" value="TEICHURONIC ACID BIOSYNTHESIS PROTEIN TUAE"/>
    <property type="match status" value="1"/>
</dbReference>
<keyword evidence="8" id="KW-1185">Reference proteome</keyword>
<evidence type="ECO:0000259" key="6">
    <source>
        <dbReference type="Pfam" id="PF04932"/>
    </source>
</evidence>
<keyword evidence="3 5" id="KW-1133">Transmembrane helix</keyword>
<dbReference type="GO" id="GO:0016874">
    <property type="term" value="F:ligase activity"/>
    <property type="evidence" value="ECO:0007669"/>
    <property type="project" value="UniProtKB-KW"/>
</dbReference>
<comment type="caution">
    <text evidence="7">The sequence shown here is derived from an EMBL/GenBank/DDBJ whole genome shotgun (WGS) entry which is preliminary data.</text>
</comment>
<sequence>MQNLTLYLYTSLPFIIVALLCVMAVIGAGVGMVRPRWLAYGYMLVFFLMNSTSYGSLSTISSPGIYTRGSGMLLFPLLFWMMLAFWCCARVSATFQGYPAPPCSLRSWFLAWFLLLVGHLAVGLFAGIKLQDILAVSGFSNIIWMAPLVSLLLLCFRTREDAIELSRFIMLAGLGRAMFGLARWAAFGGDPNNVYANMNAIKIKLTFFDINDSLLCTVAFAIAAVNLFQIVKTQRSSFWRLVEWATLGATAICVVLSYRRSAWIGFVLAFLIIMMRFPMRRRIHLLALGAPVVGAGLLYAALKRLGQTKGAGHGLSSLFFDMQSHRFGAESERVMELKFALADFISHPFTGIGTWGRYTGYQQISWQANPDGGLFLHSGVLHIALKAGLPGLILLGGTIWAFCAFARRALRTVSPEMLGLATAGAAGLAFMLPDLLVGTPFPQVRTTQMLAICLALPYVAMAVCRAQSAVEVAAERKKRHHVKLAPAQVAVRG</sequence>
<keyword evidence="4 5" id="KW-0472">Membrane</keyword>
<feature type="transmembrane region" description="Helical" evidence="5">
    <location>
        <begin position="285"/>
        <end position="302"/>
    </location>
</feature>
<organism evidence="7 8">
    <name type="scientific">Massilia aerilata</name>
    <dbReference type="NCBI Taxonomy" id="453817"/>
    <lineage>
        <taxon>Bacteria</taxon>
        <taxon>Pseudomonadati</taxon>
        <taxon>Pseudomonadota</taxon>
        <taxon>Betaproteobacteria</taxon>
        <taxon>Burkholderiales</taxon>
        <taxon>Oxalobacteraceae</taxon>
        <taxon>Telluria group</taxon>
        <taxon>Massilia</taxon>
    </lineage>
</organism>
<keyword evidence="7" id="KW-0436">Ligase</keyword>
<feature type="transmembrane region" description="Helical" evidence="5">
    <location>
        <begin position="168"/>
        <end position="187"/>
    </location>
</feature>
<feature type="transmembrane region" description="Helical" evidence="5">
    <location>
        <begin position="449"/>
        <end position="470"/>
    </location>
</feature>
<feature type="transmembrane region" description="Helical" evidence="5">
    <location>
        <begin position="263"/>
        <end position="278"/>
    </location>
</feature>
<keyword evidence="2 5" id="KW-0812">Transmembrane</keyword>
<dbReference type="Proteomes" id="UP001596086">
    <property type="component" value="Unassembled WGS sequence"/>
</dbReference>